<proteinExistence type="predicted"/>
<protein>
    <submittedName>
        <fullName evidence="1">Uncharacterized protein</fullName>
    </submittedName>
</protein>
<organism evidence="1 2">
    <name type="scientific">Acinetobacter chinensis</name>
    <dbReference type="NCBI Taxonomy" id="2004650"/>
    <lineage>
        <taxon>Bacteria</taxon>
        <taxon>Pseudomonadati</taxon>
        <taxon>Pseudomonadota</taxon>
        <taxon>Gammaproteobacteria</taxon>
        <taxon>Moraxellales</taxon>
        <taxon>Moraxellaceae</taxon>
        <taxon>Acinetobacter</taxon>
    </lineage>
</organism>
<evidence type="ECO:0000313" key="2">
    <source>
        <dbReference type="Proteomes" id="UP000263753"/>
    </source>
</evidence>
<name>A0A3B7M237_9GAMM</name>
<dbReference type="AlphaFoldDB" id="A0A3B7M237"/>
<reference evidence="2" key="1">
    <citation type="submission" date="2018-09" db="EMBL/GenBank/DDBJ databases">
        <title>The complete genome of Acinetobacter sp. strain WCHAc010005.</title>
        <authorList>
            <person name="Hu Y."/>
            <person name="Long H."/>
            <person name="Feng Y."/>
            <person name="Zong Z."/>
        </authorList>
    </citation>
    <scope>NUCLEOTIDE SEQUENCE [LARGE SCALE GENOMIC DNA]</scope>
    <source>
        <strain evidence="2">WCHAc010005</strain>
    </source>
</reference>
<dbReference type="KEGG" id="achi:CDG60_08845"/>
<gene>
    <name evidence="1" type="ORF">CDG60_08845</name>
</gene>
<dbReference type="EMBL" id="CP032134">
    <property type="protein sequence ID" value="AXY56663.1"/>
    <property type="molecule type" value="Genomic_DNA"/>
</dbReference>
<dbReference type="Proteomes" id="UP000263753">
    <property type="component" value="Chromosome"/>
</dbReference>
<sequence>MNFIEAMDLFKTGDLGDFGKVEDILESEDYIVELILKPDNYLGCEAFLFHLVKIIEFHRSTQNKGMTKFWIFKILRCWLKWLMNIL</sequence>
<accession>A0A3B7M237</accession>
<evidence type="ECO:0000313" key="1">
    <source>
        <dbReference type="EMBL" id="AXY56663.1"/>
    </source>
</evidence>